<accession>A0A9W9XBB4</accession>
<gene>
    <name evidence="2" type="ORF">N7530_002178</name>
</gene>
<sequence>MAGYLGDVAKGNEGELIRLTNLHGYHIECADSMDTNTKVDTIRKAFYAKHKIAIDYELLKATQYDNLYRGSASQRHRPTQPGSGRQYLPTDRI</sequence>
<protein>
    <submittedName>
        <fullName evidence="2">Uncharacterized protein</fullName>
    </submittedName>
</protein>
<comment type="caution">
    <text evidence="2">The sequence shown here is derived from an EMBL/GenBank/DDBJ whole genome shotgun (WGS) entry which is preliminary data.</text>
</comment>
<proteinExistence type="predicted"/>
<evidence type="ECO:0000256" key="1">
    <source>
        <dbReference type="SAM" id="MobiDB-lite"/>
    </source>
</evidence>
<reference evidence="2" key="2">
    <citation type="journal article" date="2023" name="IMA Fungus">
        <title>Comparative genomic study of the Penicillium genus elucidates a diverse pangenome and 15 lateral gene transfer events.</title>
        <authorList>
            <person name="Petersen C."/>
            <person name="Sorensen T."/>
            <person name="Nielsen M.R."/>
            <person name="Sondergaard T.E."/>
            <person name="Sorensen J.L."/>
            <person name="Fitzpatrick D.A."/>
            <person name="Frisvad J.C."/>
            <person name="Nielsen K.L."/>
        </authorList>
    </citation>
    <scope>NUCLEOTIDE SEQUENCE</scope>
    <source>
        <strain evidence="2">IBT 17660</strain>
    </source>
</reference>
<dbReference type="AlphaFoldDB" id="A0A9W9XBB4"/>
<keyword evidence="3" id="KW-1185">Reference proteome</keyword>
<name>A0A9W9XBB4_9EURO</name>
<dbReference type="OrthoDB" id="4375874at2759"/>
<feature type="region of interest" description="Disordered" evidence="1">
    <location>
        <begin position="69"/>
        <end position="93"/>
    </location>
</feature>
<evidence type="ECO:0000313" key="2">
    <source>
        <dbReference type="EMBL" id="KAJ5487878.1"/>
    </source>
</evidence>
<dbReference type="Proteomes" id="UP001147760">
    <property type="component" value="Unassembled WGS sequence"/>
</dbReference>
<organism evidence="2 3">
    <name type="scientific">Penicillium desertorum</name>
    <dbReference type="NCBI Taxonomy" id="1303715"/>
    <lineage>
        <taxon>Eukaryota</taxon>
        <taxon>Fungi</taxon>
        <taxon>Dikarya</taxon>
        <taxon>Ascomycota</taxon>
        <taxon>Pezizomycotina</taxon>
        <taxon>Eurotiomycetes</taxon>
        <taxon>Eurotiomycetidae</taxon>
        <taxon>Eurotiales</taxon>
        <taxon>Aspergillaceae</taxon>
        <taxon>Penicillium</taxon>
    </lineage>
</organism>
<reference evidence="2" key="1">
    <citation type="submission" date="2022-12" db="EMBL/GenBank/DDBJ databases">
        <authorList>
            <person name="Petersen C."/>
        </authorList>
    </citation>
    <scope>NUCLEOTIDE SEQUENCE</scope>
    <source>
        <strain evidence="2">IBT 17660</strain>
    </source>
</reference>
<evidence type="ECO:0000313" key="3">
    <source>
        <dbReference type="Proteomes" id="UP001147760"/>
    </source>
</evidence>
<dbReference type="EMBL" id="JAPWDO010000001">
    <property type="protein sequence ID" value="KAJ5487878.1"/>
    <property type="molecule type" value="Genomic_DNA"/>
</dbReference>